<dbReference type="GO" id="GO:0005524">
    <property type="term" value="F:ATP binding"/>
    <property type="evidence" value="ECO:0007669"/>
    <property type="project" value="UniProtKB-KW"/>
</dbReference>
<name>A0A1A9QES3_9MOLU</name>
<dbReference type="InterPro" id="IPR045864">
    <property type="entry name" value="aa-tRNA-synth_II/BPL/LPL"/>
</dbReference>
<sequence length="558" mass="64507">MVLLRERKLIKEQVFEENSSWVIAGFLRVVKNIGKLIFTNIEDLSGSIQALFFDREILELKKESILLIKGTLKKRKNVNSAVLYGEWELIVDEYEILSKALKVLPFEINPLVDKPLEPTRLKYRYLDLRRGLKDSLIKKSKILSIFRNNLLNHNFIEVNTPALSVSSQEGANTFDTIIEQDKSKYLFSLAQSPQLYKQLLMIGGLERYFQFANCFRLEDLRADRQYEFSQIDMEMAYASQEELFEIIESSLALVWKELKGEELIRPFPKISYYDALAKYGSDKPDLRYEYLIEDYTIYFPYLLNQNKHTKAFGLFIPNIEIFQVESKWIKSIVTTNQIYILKIENGEIIKSSLLTMDYPEYGIEELGTAVTKGSGTLLLVTCDDFTFKNALTSMGAMRMWFSKRPKAELAKEFKFAWIVDWPLFEYNEARRKWTIAHHLFTKPASNSTTFEMKTELSRGYDLVLNGIELASGSERNNDLEVQHYVFKMAGLSNLEIESSFGWFLEAFNYGVPPHMGIAIGIDRLIQLLLGVENIREVIAFPKNNHGICPLTGAPKIVE</sequence>
<evidence type="ECO:0000256" key="1">
    <source>
        <dbReference type="ARBA" id="ARBA00006303"/>
    </source>
</evidence>
<organism evidence="9 10">
    <name type="scientific">Candidatus Mycoplasma haematobovis</name>
    <dbReference type="NCBI Taxonomy" id="432608"/>
    <lineage>
        <taxon>Bacteria</taxon>
        <taxon>Bacillati</taxon>
        <taxon>Mycoplasmatota</taxon>
        <taxon>Mollicutes</taxon>
        <taxon>Mycoplasmataceae</taxon>
        <taxon>Mycoplasma</taxon>
    </lineage>
</organism>
<comment type="similarity">
    <text evidence="1">Belongs to the class-II aminoacyl-tRNA synthetase family. Type 1 subfamily.</text>
</comment>
<dbReference type="EMBL" id="LWUJ01000010">
    <property type="protein sequence ID" value="OAL10748.1"/>
    <property type="molecule type" value="Genomic_DNA"/>
</dbReference>
<dbReference type="InterPro" id="IPR012340">
    <property type="entry name" value="NA-bd_OB-fold"/>
</dbReference>
<keyword evidence="3 9" id="KW-0436">Ligase</keyword>
<dbReference type="PANTHER" id="PTHR22594">
    <property type="entry name" value="ASPARTYL/LYSYL-TRNA SYNTHETASE"/>
    <property type="match status" value="1"/>
</dbReference>
<dbReference type="NCBIfam" id="TIGR00459">
    <property type="entry name" value="aspS_bact"/>
    <property type="match status" value="1"/>
</dbReference>
<dbReference type="Proteomes" id="UP000077623">
    <property type="component" value="Unassembled WGS sequence"/>
</dbReference>
<dbReference type="Pfam" id="PF00152">
    <property type="entry name" value="tRNA-synt_2"/>
    <property type="match status" value="1"/>
</dbReference>
<dbReference type="STRING" id="432608.A6V39_01655"/>
<evidence type="ECO:0000313" key="9">
    <source>
        <dbReference type="EMBL" id="OAL10748.1"/>
    </source>
</evidence>
<comment type="subunit">
    <text evidence="2">Homodimer.</text>
</comment>
<dbReference type="PRINTS" id="PR01042">
    <property type="entry name" value="TRNASYNTHASP"/>
</dbReference>
<dbReference type="InterPro" id="IPR004115">
    <property type="entry name" value="GAD-like_sf"/>
</dbReference>
<dbReference type="GO" id="GO:0005737">
    <property type="term" value="C:cytoplasm"/>
    <property type="evidence" value="ECO:0007669"/>
    <property type="project" value="InterPro"/>
</dbReference>
<evidence type="ECO:0000256" key="3">
    <source>
        <dbReference type="ARBA" id="ARBA00022598"/>
    </source>
</evidence>
<dbReference type="InterPro" id="IPR004365">
    <property type="entry name" value="NA-bd_OB_tRNA"/>
</dbReference>
<evidence type="ECO:0000256" key="7">
    <source>
        <dbReference type="ARBA" id="ARBA00023146"/>
    </source>
</evidence>
<dbReference type="InterPro" id="IPR004364">
    <property type="entry name" value="Aa-tRNA-synt_II"/>
</dbReference>
<protein>
    <submittedName>
        <fullName evidence="9">Aspartate--tRNA ligase</fullName>
    </submittedName>
</protein>
<dbReference type="Gene3D" id="3.30.1360.30">
    <property type="entry name" value="GAD-like domain"/>
    <property type="match status" value="1"/>
</dbReference>
<dbReference type="Gene3D" id="3.30.930.10">
    <property type="entry name" value="Bira Bifunctional Protein, Domain 2"/>
    <property type="match status" value="1"/>
</dbReference>
<keyword evidence="5" id="KW-0067">ATP-binding</keyword>
<evidence type="ECO:0000313" key="10">
    <source>
        <dbReference type="Proteomes" id="UP000077623"/>
    </source>
</evidence>
<keyword evidence="4" id="KW-0547">Nucleotide-binding</keyword>
<evidence type="ECO:0000256" key="6">
    <source>
        <dbReference type="ARBA" id="ARBA00022917"/>
    </source>
</evidence>
<dbReference type="GO" id="GO:0003676">
    <property type="term" value="F:nucleic acid binding"/>
    <property type="evidence" value="ECO:0007669"/>
    <property type="project" value="InterPro"/>
</dbReference>
<dbReference type="SUPFAM" id="SSF50249">
    <property type="entry name" value="Nucleic acid-binding proteins"/>
    <property type="match status" value="1"/>
</dbReference>
<accession>A0A1A9QES3</accession>
<dbReference type="RefSeq" id="WP_187149983.1">
    <property type="nucleotide sequence ID" value="NZ_LWUJ01000010.1"/>
</dbReference>
<dbReference type="NCBIfam" id="NF001750">
    <property type="entry name" value="PRK00476.1"/>
    <property type="match status" value="1"/>
</dbReference>
<keyword evidence="10" id="KW-1185">Reference proteome</keyword>
<keyword evidence="6" id="KW-0648">Protein biosynthesis</keyword>
<dbReference type="Pfam" id="PF01336">
    <property type="entry name" value="tRNA_anti-codon"/>
    <property type="match status" value="1"/>
</dbReference>
<comment type="caution">
    <text evidence="9">The sequence shown here is derived from an EMBL/GenBank/DDBJ whole genome shotgun (WGS) entry which is preliminary data.</text>
</comment>
<evidence type="ECO:0000256" key="2">
    <source>
        <dbReference type="ARBA" id="ARBA00011738"/>
    </source>
</evidence>
<evidence type="ECO:0000256" key="5">
    <source>
        <dbReference type="ARBA" id="ARBA00022840"/>
    </source>
</evidence>
<feature type="domain" description="Aminoacyl-transfer RNA synthetases class-II family profile" evidence="8">
    <location>
        <begin position="140"/>
        <end position="541"/>
    </location>
</feature>
<gene>
    <name evidence="9" type="ORF">A6V39_01655</name>
</gene>
<dbReference type="InterPro" id="IPR004524">
    <property type="entry name" value="Asp-tRNA-ligase_1"/>
</dbReference>
<dbReference type="AlphaFoldDB" id="A0A1A9QES3"/>
<evidence type="ECO:0000256" key="4">
    <source>
        <dbReference type="ARBA" id="ARBA00022741"/>
    </source>
</evidence>
<dbReference type="Gene3D" id="2.40.50.140">
    <property type="entry name" value="Nucleic acid-binding proteins"/>
    <property type="match status" value="1"/>
</dbReference>
<keyword evidence="7" id="KW-0030">Aminoacyl-tRNA synthetase</keyword>
<dbReference type="PROSITE" id="PS50862">
    <property type="entry name" value="AA_TRNA_LIGASE_II"/>
    <property type="match status" value="1"/>
</dbReference>
<dbReference type="InterPro" id="IPR002312">
    <property type="entry name" value="Asp/Asn-tRNA-synth_IIb"/>
</dbReference>
<dbReference type="PANTHER" id="PTHR22594:SF5">
    <property type="entry name" value="ASPARTATE--TRNA LIGASE, MITOCHONDRIAL"/>
    <property type="match status" value="1"/>
</dbReference>
<dbReference type="SUPFAM" id="SSF55681">
    <property type="entry name" value="Class II aaRS and biotin synthetases"/>
    <property type="match status" value="1"/>
</dbReference>
<dbReference type="InterPro" id="IPR006195">
    <property type="entry name" value="aa-tRNA-synth_II"/>
</dbReference>
<dbReference type="GO" id="GO:0006422">
    <property type="term" value="P:aspartyl-tRNA aminoacylation"/>
    <property type="evidence" value="ECO:0007669"/>
    <property type="project" value="TreeGrafter"/>
</dbReference>
<evidence type="ECO:0000259" key="8">
    <source>
        <dbReference type="PROSITE" id="PS50862"/>
    </source>
</evidence>
<reference evidence="10" key="1">
    <citation type="submission" date="2016-04" db="EMBL/GenBank/DDBJ databases">
        <authorList>
            <person name="Quiroz-Castaneda R.E."/>
            <person name="Martinez-Ocampo F."/>
        </authorList>
    </citation>
    <scope>NUCLEOTIDE SEQUENCE [LARGE SCALE GENOMIC DNA]</scope>
    <source>
        <strain evidence="10">INIFAP01</strain>
    </source>
</reference>
<proteinExistence type="inferred from homology"/>
<dbReference type="GO" id="GO:0004815">
    <property type="term" value="F:aspartate-tRNA ligase activity"/>
    <property type="evidence" value="ECO:0007669"/>
    <property type="project" value="TreeGrafter"/>
</dbReference>